<gene>
    <name evidence="9" type="ORF">AMAG_03890</name>
</gene>
<dbReference type="GO" id="GO:0046452">
    <property type="term" value="P:dihydrofolate metabolic process"/>
    <property type="evidence" value="ECO:0007669"/>
    <property type="project" value="TreeGrafter"/>
</dbReference>
<proteinExistence type="inferred from homology"/>
<dbReference type="AlphaFoldDB" id="A0A0L0SB69"/>
<dbReference type="InterPro" id="IPR012259">
    <property type="entry name" value="DHFR"/>
</dbReference>
<evidence type="ECO:0000259" key="8">
    <source>
        <dbReference type="PROSITE" id="PS51330"/>
    </source>
</evidence>
<keyword evidence="10" id="KW-1185">Reference proteome</keyword>
<dbReference type="InterPro" id="IPR024072">
    <property type="entry name" value="DHFR-like_dom_sf"/>
</dbReference>
<evidence type="ECO:0000256" key="2">
    <source>
        <dbReference type="ARBA" id="ARBA00012856"/>
    </source>
</evidence>
<organism evidence="9 10">
    <name type="scientific">Allomyces macrogynus (strain ATCC 38327)</name>
    <name type="common">Allomyces javanicus var. macrogynus</name>
    <dbReference type="NCBI Taxonomy" id="578462"/>
    <lineage>
        <taxon>Eukaryota</taxon>
        <taxon>Fungi</taxon>
        <taxon>Fungi incertae sedis</taxon>
        <taxon>Blastocladiomycota</taxon>
        <taxon>Blastocladiomycetes</taxon>
        <taxon>Blastocladiales</taxon>
        <taxon>Blastocladiaceae</taxon>
        <taxon>Allomyces</taxon>
    </lineage>
</organism>
<dbReference type="PANTHER" id="PTHR48069:SF3">
    <property type="entry name" value="DIHYDROFOLATE REDUCTASE"/>
    <property type="match status" value="1"/>
</dbReference>
<evidence type="ECO:0000256" key="6">
    <source>
        <dbReference type="ARBA" id="ARBA00023002"/>
    </source>
</evidence>
<dbReference type="STRING" id="578462.A0A0L0SB69"/>
<evidence type="ECO:0000256" key="5">
    <source>
        <dbReference type="ARBA" id="ARBA00022857"/>
    </source>
</evidence>
<comment type="pathway">
    <text evidence="1">Cofactor biosynthesis; tetrahydrofolate biosynthesis; 5,6,7,8-tetrahydrofolate from 7,8-dihydrofolate: step 1/1.</text>
</comment>
<dbReference type="SUPFAM" id="SSF53597">
    <property type="entry name" value="Dihydrofolate reductase-like"/>
    <property type="match status" value="1"/>
</dbReference>
<reference evidence="10" key="2">
    <citation type="submission" date="2009-11" db="EMBL/GenBank/DDBJ databases">
        <title>The Genome Sequence of Allomyces macrogynus strain ATCC 38327.</title>
        <authorList>
            <consortium name="The Broad Institute Genome Sequencing Platform"/>
            <person name="Russ C."/>
            <person name="Cuomo C."/>
            <person name="Shea T."/>
            <person name="Young S.K."/>
            <person name="Zeng Q."/>
            <person name="Koehrsen M."/>
            <person name="Haas B."/>
            <person name="Borodovsky M."/>
            <person name="Guigo R."/>
            <person name="Alvarado L."/>
            <person name="Berlin A."/>
            <person name="Borenstein D."/>
            <person name="Chen Z."/>
            <person name="Engels R."/>
            <person name="Freedman E."/>
            <person name="Gellesch M."/>
            <person name="Goldberg J."/>
            <person name="Griggs A."/>
            <person name="Gujja S."/>
            <person name="Heiman D."/>
            <person name="Hepburn T."/>
            <person name="Howarth C."/>
            <person name="Jen D."/>
            <person name="Larson L."/>
            <person name="Lewis B."/>
            <person name="Mehta T."/>
            <person name="Park D."/>
            <person name="Pearson M."/>
            <person name="Roberts A."/>
            <person name="Saif S."/>
            <person name="Shenoy N."/>
            <person name="Sisk P."/>
            <person name="Stolte C."/>
            <person name="Sykes S."/>
            <person name="Walk T."/>
            <person name="White J."/>
            <person name="Yandava C."/>
            <person name="Burger G."/>
            <person name="Gray M.W."/>
            <person name="Holland P.W.H."/>
            <person name="King N."/>
            <person name="Lang F.B.F."/>
            <person name="Roger A.J."/>
            <person name="Ruiz-Trillo I."/>
            <person name="Lander E."/>
            <person name="Nusbaum C."/>
        </authorList>
    </citation>
    <scope>NUCLEOTIDE SEQUENCE [LARGE SCALE GENOMIC DNA]</scope>
    <source>
        <strain evidence="10">ATCC 38327</strain>
    </source>
</reference>
<dbReference type="Gene3D" id="3.40.430.10">
    <property type="entry name" value="Dihydrofolate Reductase, subunit A"/>
    <property type="match status" value="1"/>
</dbReference>
<dbReference type="PANTHER" id="PTHR48069">
    <property type="entry name" value="DIHYDROFOLATE REDUCTASE"/>
    <property type="match status" value="1"/>
</dbReference>
<dbReference type="Proteomes" id="UP000054350">
    <property type="component" value="Unassembled WGS sequence"/>
</dbReference>
<dbReference type="EC" id="1.5.1.3" evidence="2"/>
<dbReference type="InterPro" id="IPR001796">
    <property type="entry name" value="DHFR_dom"/>
</dbReference>
<comment type="similarity">
    <text evidence="7">Belongs to the dihydrofolate reductase family.</text>
</comment>
<dbReference type="InterPro" id="IPR017925">
    <property type="entry name" value="DHFR_CS"/>
</dbReference>
<dbReference type="PRINTS" id="PR00070">
    <property type="entry name" value="DHFR"/>
</dbReference>
<name>A0A0L0SB69_ALLM3</name>
<evidence type="ECO:0000313" key="10">
    <source>
        <dbReference type="Proteomes" id="UP000054350"/>
    </source>
</evidence>
<dbReference type="EMBL" id="GG745334">
    <property type="protein sequence ID" value="KNE59635.1"/>
    <property type="molecule type" value="Genomic_DNA"/>
</dbReference>
<dbReference type="GO" id="GO:0046654">
    <property type="term" value="P:tetrahydrofolate biosynthetic process"/>
    <property type="evidence" value="ECO:0007669"/>
    <property type="project" value="UniProtKB-UniPathway"/>
</dbReference>
<dbReference type="PROSITE" id="PS51330">
    <property type="entry name" value="DHFR_2"/>
    <property type="match status" value="1"/>
</dbReference>
<dbReference type="GO" id="GO:0050661">
    <property type="term" value="F:NADP binding"/>
    <property type="evidence" value="ECO:0007669"/>
    <property type="project" value="InterPro"/>
</dbReference>
<dbReference type="CDD" id="cd00209">
    <property type="entry name" value="DHFR"/>
    <property type="match status" value="1"/>
</dbReference>
<evidence type="ECO:0000256" key="1">
    <source>
        <dbReference type="ARBA" id="ARBA00004903"/>
    </source>
</evidence>
<accession>A0A0L0SB69</accession>
<dbReference type="Pfam" id="PF00186">
    <property type="entry name" value="DHFR_1"/>
    <property type="match status" value="1"/>
</dbReference>
<keyword evidence="5" id="KW-0521">NADP</keyword>
<dbReference type="UniPathway" id="UPA00077">
    <property type="reaction ID" value="UER00158"/>
</dbReference>
<evidence type="ECO:0000256" key="7">
    <source>
        <dbReference type="RuleBase" id="RU004474"/>
    </source>
</evidence>
<dbReference type="VEuPathDB" id="FungiDB:AMAG_03890"/>
<dbReference type="OMA" id="NANALPW"/>
<dbReference type="GO" id="GO:0005739">
    <property type="term" value="C:mitochondrion"/>
    <property type="evidence" value="ECO:0007669"/>
    <property type="project" value="TreeGrafter"/>
</dbReference>
<evidence type="ECO:0000256" key="3">
    <source>
        <dbReference type="ARBA" id="ARBA00018886"/>
    </source>
</evidence>
<dbReference type="GO" id="GO:0046655">
    <property type="term" value="P:folic acid metabolic process"/>
    <property type="evidence" value="ECO:0007669"/>
    <property type="project" value="TreeGrafter"/>
</dbReference>
<evidence type="ECO:0000256" key="4">
    <source>
        <dbReference type="ARBA" id="ARBA00022563"/>
    </source>
</evidence>
<dbReference type="eggNOG" id="KOG1324">
    <property type="taxonomic scope" value="Eukaryota"/>
</dbReference>
<reference evidence="9 10" key="1">
    <citation type="submission" date="2009-11" db="EMBL/GenBank/DDBJ databases">
        <title>Annotation of Allomyces macrogynus ATCC 38327.</title>
        <authorList>
            <consortium name="The Broad Institute Genome Sequencing Platform"/>
            <person name="Russ C."/>
            <person name="Cuomo C."/>
            <person name="Burger G."/>
            <person name="Gray M.W."/>
            <person name="Holland P.W.H."/>
            <person name="King N."/>
            <person name="Lang F.B.F."/>
            <person name="Roger A.J."/>
            <person name="Ruiz-Trillo I."/>
            <person name="Young S.K."/>
            <person name="Zeng Q."/>
            <person name="Gargeya S."/>
            <person name="Fitzgerald M."/>
            <person name="Haas B."/>
            <person name="Abouelleil A."/>
            <person name="Alvarado L."/>
            <person name="Arachchi H.M."/>
            <person name="Berlin A."/>
            <person name="Chapman S.B."/>
            <person name="Gearin G."/>
            <person name="Goldberg J."/>
            <person name="Griggs A."/>
            <person name="Gujja S."/>
            <person name="Hansen M."/>
            <person name="Heiman D."/>
            <person name="Howarth C."/>
            <person name="Larimer J."/>
            <person name="Lui A."/>
            <person name="MacDonald P.J.P."/>
            <person name="McCowen C."/>
            <person name="Montmayeur A."/>
            <person name="Murphy C."/>
            <person name="Neiman D."/>
            <person name="Pearson M."/>
            <person name="Priest M."/>
            <person name="Roberts A."/>
            <person name="Saif S."/>
            <person name="Shea T."/>
            <person name="Sisk P."/>
            <person name="Stolte C."/>
            <person name="Sykes S."/>
            <person name="Wortman J."/>
            <person name="Nusbaum C."/>
            <person name="Birren B."/>
        </authorList>
    </citation>
    <scope>NUCLEOTIDE SEQUENCE [LARGE SCALE GENOMIC DNA]</scope>
    <source>
        <strain evidence="9 10">ATCC 38327</strain>
    </source>
</reference>
<dbReference type="PROSITE" id="PS00075">
    <property type="entry name" value="DHFR_1"/>
    <property type="match status" value="1"/>
</dbReference>
<evidence type="ECO:0000313" key="9">
    <source>
        <dbReference type="EMBL" id="KNE59635.1"/>
    </source>
</evidence>
<sequence length="202" mass="22009">MATTIRDFSMVVAATRSGGIGKGGTIPWRLPKDMAYFKMITTKAFQPGSNQQNAVIMGRKTWESIPTKFRPLPARVNVVLTRQPDSLRPSLPAGVDVFGTLDAALAVLSVRTDIAHIFVIGGGQVYAEALAHQACANVFLTEIDQELDGCDTWFPALDKAQWVAADHAEVEQVAGERVQAGKVADKSMTFEFVLYRRRVTAA</sequence>
<dbReference type="GO" id="GO:0004146">
    <property type="term" value="F:dihydrofolate reductase activity"/>
    <property type="evidence" value="ECO:0007669"/>
    <property type="project" value="UniProtKB-EC"/>
</dbReference>
<feature type="domain" description="DHFR" evidence="8">
    <location>
        <begin position="7"/>
        <end position="197"/>
    </location>
</feature>
<dbReference type="GO" id="GO:0006730">
    <property type="term" value="P:one-carbon metabolic process"/>
    <property type="evidence" value="ECO:0007669"/>
    <property type="project" value="UniProtKB-KW"/>
</dbReference>
<dbReference type="OrthoDB" id="414698at2759"/>
<keyword evidence="6" id="KW-0560">Oxidoreductase</keyword>
<keyword evidence="4" id="KW-0554">One-carbon metabolism</keyword>
<protein>
    <recommendedName>
        <fullName evidence="3">Dihydrofolate reductase</fullName>
        <ecNumber evidence="2">1.5.1.3</ecNumber>
    </recommendedName>
</protein>